<dbReference type="InterPro" id="IPR010090">
    <property type="entry name" value="Phage_tape_meas"/>
</dbReference>
<evidence type="ECO:0000256" key="2">
    <source>
        <dbReference type="SAM" id="Coils"/>
    </source>
</evidence>
<proteinExistence type="predicted"/>
<dbReference type="EMBL" id="MT141241">
    <property type="protein sequence ID" value="QJA56845.1"/>
    <property type="molecule type" value="Genomic_DNA"/>
</dbReference>
<feature type="transmembrane region" description="Helical" evidence="3">
    <location>
        <begin position="401"/>
        <end position="420"/>
    </location>
</feature>
<feature type="coiled-coil region" evidence="2">
    <location>
        <begin position="1029"/>
        <end position="1063"/>
    </location>
</feature>
<keyword evidence="2" id="KW-0175">Coiled coil</keyword>
<protein>
    <submittedName>
        <fullName evidence="5">Putative tail protein</fullName>
    </submittedName>
</protein>
<accession>A0A6M3IHH5</accession>
<keyword evidence="3" id="KW-0812">Transmembrane</keyword>
<reference evidence="5" key="1">
    <citation type="submission" date="2020-03" db="EMBL/GenBank/DDBJ databases">
        <title>The deep terrestrial virosphere.</title>
        <authorList>
            <person name="Holmfeldt K."/>
            <person name="Nilsson E."/>
            <person name="Simone D."/>
            <person name="Lopez-Fernandez M."/>
            <person name="Wu X."/>
            <person name="de Brujin I."/>
            <person name="Lundin D."/>
            <person name="Andersson A."/>
            <person name="Bertilsson S."/>
            <person name="Dopson M."/>
        </authorList>
    </citation>
    <scope>NUCLEOTIDE SEQUENCE</scope>
    <source>
        <strain evidence="5">MM415B01783</strain>
    </source>
</reference>
<sequence length="1355" mass="146548">MAERSLTLATIFTGDVSHVIAAIDKFKTATQGMNAVLGGAGDASKKAAGGLSSLGGAADKGSKATNKASVAMDSMAKGAGVLYSAYDRFTRALKVVAAYGIASTAIFAVVNAMKVGVTEIIDYDQALKNLQAITGATNAEIAIMDETMRSVARSTKFSTGEVAEGMVLLGQAGFSATESLDAINAVATLATATLSDFATTADLVTTAIRAYNLNTKESTRVADVMANAINKSKLTIDKLRTAFNYVAASASQAGISLEETAATMMVLADNGMRASTIGTGMRQVLARLVSPNEKLRESYEAMNISLDKISPLTAGYTEAIKNLSAVLWDHEKRTVNMAKAFQLFQLRGAQAAAVIVKSYMSGDFQKALDYTYEVGTAAEMSATQQEGLGIAFKNLADRAKLVAIALGDAGVAGALRLIVYTASGLVTAIERLVGTTFGSLILQAGVVTAVILGIAKAIELVSATILFRTIAMAKYLSLWEGLGVVLIDLKRILLSIISPTIAIVLAATAAAIGFYKLATAGRDASEAADEAAVKIKAVAETLSTFLEVLRDAEKGSKLYESVIKRMTKEQPKLAIEIMLLAEDMLGLKNVVDLNSLSFEQLEKVLVALNIKRTTEAFSKQAEAIEYHARVARNMADEIRGTADAEMAVGEALADVGDIRREANKKIEISRGLIKELVVGLRDEVAAKRLSKEAAFELIDSWKTLEAIIPGFAAKMKDDLVEGLRLLAEQTANAKSEMQAFIAELPIEFQKYYEKLDVLRQADFNKVQKSINQEVAAYKKQAVDLGHNADQQNEAIAAIKMRGFADYIGNLYKEYEGEKENAARKLAVIEQFTKDAVIKNQDKLNELKIAYEKDVIAAEGNEKKIAELQLQYLKQKEKQDNIYRTNTKAANDVANKYMLDGLKATYEEATKVIKSQLSDLSSNLKTFKEELKAIFDTIKSEEESYSDKLRNLRQKTMTDEQVWLDDRKEANRLLNNAIITGDADAAKKSQDLFFSLAKEVKGVSGNTIRGMSETVKIAEEGFTRAHEVLVSILKKQADETKNKIKETESSISSLNVKLEEYKTKLIGLAESQISINVSGAIAGLEEAIRQIDGVKEKVGTKEDPVIFEISTVDAITSIRQIFIPLNEVQGKLKELSAGLYIIDLRGSGSATTGLIDKLNEVSLKIIEVINKLKEMAKEWIAVLTIRVFGISALKEAKAYYDSLRNKTVTVTIKTVKKGSSDTTSSSDIQPGYEPFAGGGPIPGTGSGDKVHILGEPGEFMIKKDAVAKYGANLFSAYNNMLVGIKSRFRRGGLVVQQPKRMASGGPVSQTIERFGDSRSIYNITVAPTFMMGDRRSAEQAAIIIKQKLIELGARGY</sequence>
<dbReference type="PANTHER" id="PTHR37813">
    <property type="entry name" value="FELS-2 PROPHAGE PROTEIN"/>
    <property type="match status" value="1"/>
</dbReference>
<keyword evidence="3" id="KW-1133">Transmembrane helix</keyword>
<evidence type="ECO:0000313" key="5">
    <source>
        <dbReference type="EMBL" id="QJA56845.1"/>
    </source>
</evidence>
<gene>
    <name evidence="5" type="ORF">MM415B01783_0003</name>
</gene>
<feature type="transmembrane region" description="Helical" evidence="3">
    <location>
        <begin position="491"/>
        <end position="515"/>
    </location>
</feature>
<keyword evidence="1" id="KW-1188">Viral release from host cell</keyword>
<feature type="domain" description="Phage tail tape measure protein" evidence="4">
    <location>
        <begin position="146"/>
        <end position="325"/>
    </location>
</feature>
<dbReference type="Pfam" id="PF10145">
    <property type="entry name" value="PhageMin_Tail"/>
    <property type="match status" value="1"/>
</dbReference>
<keyword evidence="3" id="KW-0472">Membrane</keyword>
<dbReference type="PANTHER" id="PTHR37813:SF1">
    <property type="entry name" value="FELS-2 PROPHAGE PROTEIN"/>
    <property type="match status" value="1"/>
</dbReference>
<organism evidence="5">
    <name type="scientific">viral metagenome</name>
    <dbReference type="NCBI Taxonomy" id="1070528"/>
    <lineage>
        <taxon>unclassified sequences</taxon>
        <taxon>metagenomes</taxon>
        <taxon>organismal metagenomes</taxon>
    </lineage>
</organism>
<feature type="transmembrane region" description="Helical" evidence="3">
    <location>
        <begin position="460"/>
        <end position="479"/>
    </location>
</feature>
<dbReference type="NCBIfam" id="TIGR01760">
    <property type="entry name" value="tape_meas_TP901"/>
    <property type="match status" value="1"/>
</dbReference>
<evidence type="ECO:0000259" key="4">
    <source>
        <dbReference type="Pfam" id="PF10145"/>
    </source>
</evidence>
<evidence type="ECO:0000256" key="3">
    <source>
        <dbReference type="SAM" id="Phobius"/>
    </source>
</evidence>
<feature type="transmembrane region" description="Helical" evidence="3">
    <location>
        <begin position="432"/>
        <end position="454"/>
    </location>
</feature>
<name>A0A6M3IHH5_9ZZZZ</name>
<evidence type="ECO:0000256" key="1">
    <source>
        <dbReference type="ARBA" id="ARBA00022612"/>
    </source>
</evidence>